<feature type="non-terminal residue" evidence="1">
    <location>
        <position position="1"/>
    </location>
</feature>
<dbReference type="EMBL" id="CAJVQC010007779">
    <property type="protein sequence ID" value="CAG8583860.1"/>
    <property type="molecule type" value="Genomic_DNA"/>
</dbReference>
<sequence>ILKSGLRLLIKCRDKKDSSACKDKDPDEDTGEKVDFFYKDIDAENSSNEGTDENMDEVDSSDENTDKGIDEVDFF</sequence>
<organism evidence="1 2">
    <name type="scientific">Racocetra persica</name>
    <dbReference type="NCBI Taxonomy" id="160502"/>
    <lineage>
        <taxon>Eukaryota</taxon>
        <taxon>Fungi</taxon>
        <taxon>Fungi incertae sedis</taxon>
        <taxon>Mucoromycota</taxon>
        <taxon>Glomeromycotina</taxon>
        <taxon>Glomeromycetes</taxon>
        <taxon>Diversisporales</taxon>
        <taxon>Gigasporaceae</taxon>
        <taxon>Racocetra</taxon>
    </lineage>
</organism>
<evidence type="ECO:0000313" key="2">
    <source>
        <dbReference type="Proteomes" id="UP000789920"/>
    </source>
</evidence>
<comment type="caution">
    <text evidence="1">The sequence shown here is derived from an EMBL/GenBank/DDBJ whole genome shotgun (WGS) entry which is preliminary data.</text>
</comment>
<reference evidence="1" key="1">
    <citation type="submission" date="2021-06" db="EMBL/GenBank/DDBJ databases">
        <authorList>
            <person name="Kallberg Y."/>
            <person name="Tangrot J."/>
            <person name="Rosling A."/>
        </authorList>
    </citation>
    <scope>NUCLEOTIDE SEQUENCE</scope>
    <source>
        <strain evidence="1">MA461A</strain>
    </source>
</reference>
<gene>
    <name evidence="1" type="ORF">RPERSI_LOCUS5262</name>
</gene>
<dbReference type="Proteomes" id="UP000789920">
    <property type="component" value="Unassembled WGS sequence"/>
</dbReference>
<keyword evidence="2" id="KW-1185">Reference proteome</keyword>
<evidence type="ECO:0000313" key="1">
    <source>
        <dbReference type="EMBL" id="CAG8583860.1"/>
    </source>
</evidence>
<name>A0ACA9MHL8_9GLOM</name>
<accession>A0ACA9MHL8</accession>
<proteinExistence type="predicted"/>
<protein>
    <submittedName>
        <fullName evidence="1">1518_t:CDS:1</fullName>
    </submittedName>
</protein>